<protein>
    <submittedName>
        <fullName evidence="2">Conjugal transfer protein TraX</fullName>
    </submittedName>
</protein>
<dbReference type="EMBL" id="VUMS01000017">
    <property type="protein sequence ID" value="MST67104.1"/>
    <property type="molecule type" value="Genomic_DNA"/>
</dbReference>
<comment type="caution">
    <text evidence="2">The sequence shown here is derived from an EMBL/GenBank/DDBJ whole genome shotgun (WGS) entry which is preliminary data.</text>
</comment>
<organism evidence="2 3">
    <name type="scientific">Oliverpabstia intestinalis</name>
    <dbReference type="NCBI Taxonomy" id="2606633"/>
    <lineage>
        <taxon>Bacteria</taxon>
        <taxon>Bacillati</taxon>
        <taxon>Bacillota</taxon>
        <taxon>Clostridia</taxon>
        <taxon>Lachnospirales</taxon>
        <taxon>Lachnospiraceae</taxon>
        <taxon>Oliverpabstia</taxon>
    </lineage>
</organism>
<keyword evidence="1" id="KW-0472">Membrane</keyword>
<feature type="transmembrane region" description="Helical" evidence="1">
    <location>
        <begin position="54"/>
        <end position="75"/>
    </location>
</feature>
<dbReference type="Proteomes" id="UP000440513">
    <property type="component" value="Unassembled WGS sequence"/>
</dbReference>
<evidence type="ECO:0000256" key="1">
    <source>
        <dbReference type="SAM" id="Phobius"/>
    </source>
</evidence>
<keyword evidence="1" id="KW-0812">Transmembrane</keyword>
<dbReference type="Pfam" id="PF05857">
    <property type="entry name" value="TraX"/>
    <property type="match status" value="1"/>
</dbReference>
<proteinExistence type="predicted"/>
<feature type="transmembrane region" description="Helical" evidence="1">
    <location>
        <begin position="144"/>
        <end position="164"/>
    </location>
</feature>
<feature type="transmembrane region" description="Helical" evidence="1">
    <location>
        <begin position="113"/>
        <end position="132"/>
    </location>
</feature>
<dbReference type="InterPro" id="IPR008875">
    <property type="entry name" value="TraX"/>
</dbReference>
<evidence type="ECO:0000313" key="3">
    <source>
        <dbReference type="Proteomes" id="UP000440513"/>
    </source>
</evidence>
<name>A0A7X2TLX2_9FIRM</name>
<feature type="transmembrane region" description="Helical" evidence="1">
    <location>
        <begin position="184"/>
        <end position="211"/>
    </location>
</feature>
<feature type="transmembrane region" description="Helical" evidence="1">
    <location>
        <begin position="87"/>
        <end position="107"/>
    </location>
</feature>
<accession>A0A7X2TLX2</accession>
<gene>
    <name evidence="2" type="ORF">FYJ57_10290</name>
</gene>
<evidence type="ECO:0000313" key="2">
    <source>
        <dbReference type="EMBL" id="MST67104.1"/>
    </source>
</evidence>
<dbReference type="AlphaFoldDB" id="A0A7X2TLX2"/>
<keyword evidence="1" id="KW-1133">Transmembrane helix</keyword>
<feature type="transmembrane region" description="Helical" evidence="1">
    <location>
        <begin position="12"/>
        <end position="34"/>
    </location>
</feature>
<feature type="transmembrane region" description="Helical" evidence="1">
    <location>
        <begin position="223"/>
        <end position="243"/>
    </location>
</feature>
<keyword evidence="3" id="KW-1185">Reference proteome</keyword>
<reference evidence="2 3" key="1">
    <citation type="submission" date="2019-08" db="EMBL/GenBank/DDBJ databases">
        <title>In-depth cultivation of the pig gut microbiome towards novel bacterial diversity and tailored functional studies.</title>
        <authorList>
            <person name="Wylensek D."/>
            <person name="Hitch T.C.A."/>
            <person name="Clavel T."/>
        </authorList>
    </citation>
    <scope>NUCLEOTIDE SEQUENCE [LARGE SCALE GENOMIC DNA]</scope>
    <source>
        <strain evidence="2 3">BSM-380-WT-5A</strain>
    </source>
</reference>
<sequence>MKKGCLSGSTLKIIAIIAMAIDHFAASIILYGILMQQNPSFLGHPVSMTIPWWNIYQVMRFIGRIGFPVFCFLLIEGFLHTSSKKKYATRLFLFALVSEFPFDYALFNTPFAPGYQNVFFTLFLGLLTIWAIDTVSHKEINPNLQWIVKILIAAAGCLTAWLLQTDYDYKGIILILLLYLFHDQKFLCTLVSCMSLLWEAPACLAFIPINLYNGKRGISLKYFFYLFYPVHLLLYGLILHFCFLN</sequence>